<name>A0A9P6GY09_9MICR</name>
<protein>
    <submittedName>
        <fullName evidence="2">Uncharacterized protein</fullName>
    </submittedName>
</protein>
<sequence length="137" mass="15399">MVYTKYQTVVLKTGCSNHIDMANSNPFDRTNCTHIDRANCNHIDRANSSPIDRTNSSPIDRTNSSPIDRANSSPIDRANCPVNAKQNSFNLIVSDQKNNFANSSFLTSEDVKSELEKYGVFYGVEFLKKMTLKLKTD</sequence>
<feature type="region of interest" description="Disordered" evidence="1">
    <location>
        <begin position="46"/>
        <end position="76"/>
    </location>
</feature>
<comment type="caution">
    <text evidence="2">The sequence shown here is derived from an EMBL/GenBank/DDBJ whole genome shotgun (WGS) entry which is preliminary data.</text>
</comment>
<evidence type="ECO:0000256" key="1">
    <source>
        <dbReference type="SAM" id="MobiDB-lite"/>
    </source>
</evidence>
<dbReference type="OrthoDB" id="378159at2759"/>
<reference evidence="2 3" key="1">
    <citation type="journal article" date="2020" name="Genome Biol. Evol.">
        <title>Comparative genomics of strictly vertically transmitted, feminizing microsporidia endosymbionts of amphipod crustaceans.</title>
        <authorList>
            <person name="Cormier A."/>
            <person name="Chebbi M.A."/>
            <person name="Giraud I."/>
            <person name="Wattier R."/>
            <person name="Teixeira M."/>
            <person name="Gilbert C."/>
            <person name="Rigaud T."/>
            <person name="Cordaux R."/>
        </authorList>
    </citation>
    <scope>NUCLEOTIDE SEQUENCE [LARGE SCALE GENOMIC DNA]</scope>
    <source>
        <strain evidence="2 3">Ou3-Ou53</strain>
    </source>
</reference>
<organism evidence="2 3">
    <name type="scientific">Nosema granulosis</name>
    <dbReference type="NCBI Taxonomy" id="83296"/>
    <lineage>
        <taxon>Eukaryota</taxon>
        <taxon>Fungi</taxon>
        <taxon>Fungi incertae sedis</taxon>
        <taxon>Microsporidia</taxon>
        <taxon>Nosematidae</taxon>
        <taxon>Nosema</taxon>
    </lineage>
</organism>
<proteinExistence type="predicted"/>
<feature type="compositionally biased region" description="Polar residues" evidence="1">
    <location>
        <begin position="46"/>
        <end position="74"/>
    </location>
</feature>
<dbReference type="EMBL" id="SBJO01000159">
    <property type="protein sequence ID" value="KAF9762502.1"/>
    <property type="molecule type" value="Genomic_DNA"/>
</dbReference>
<evidence type="ECO:0000313" key="2">
    <source>
        <dbReference type="EMBL" id="KAF9762502.1"/>
    </source>
</evidence>
<evidence type="ECO:0000313" key="3">
    <source>
        <dbReference type="Proteomes" id="UP000740883"/>
    </source>
</evidence>
<accession>A0A9P6GY09</accession>
<dbReference type="AlphaFoldDB" id="A0A9P6GY09"/>
<gene>
    <name evidence="2" type="ORF">NGRA_1961</name>
</gene>
<dbReference type="Proteomes" id="UP000740883">
    <property type="component" value="Unassembled WGS sequence"/>
</dbReference>
<keyword evidence="3" id="KW-1185">Reference proteome</keyword>